<dbReference type="Proteomes" id="UP000008044">
    <property type="component" value="Chromosome"/>
</dbReference>
<dbReference type="EMBL" id="CP003415">
    <property type="protein sequence ID" value="AFI92259.1"/>
    <property type="molecule type" value="Genomic_DNA"/>
</dbReference>
<evidence type="ECO:0000313" key="2">
    <source>
        <dbReference type="Proteomes" id="UP000008044"/>
    </source>
</evidence>
<dbReference type="AlphaFoldDB" id="A0A0H3IB45"/>
<sequence>MGKNEIYSTLLVTSRLISGQSAIRVIVPLINYSRF</sequence>
<name>A0A0H3IB45_PECPM</name>
<proteinExistence type="predicted"/>
<evidence type="ECO:0000313" key="1">
    <source>
        <dbReference type="EMBL" id="AFI92259.1"/>
    </source>
</evidence>
<organism evidence="1 2">
    <name type="scientific">Pectobacterium parmentieri</name>
    <dbReference type="NCBI Taxonomy" id="1905730"/>
    <lineage>
        <taxon>Bacteria</taxon>
        <taxon>Pseudomonadati</taxon>
        <taxon>Pseudomonadota</taxon>
        <taxon>Gammaproteobacteria</taxon>
        <taxon>Enterobacterales</taxon>
        <taxon>Pectobacteriaceae</taxon>
        <taxon>Pectobacterium</taxon>
    </lineage>
</organism>
<dbReference type="STRING" id="1905730.W5S_4203"/>
<reference evidence="1 2" key="1">
    <citation type="journal article" date="2012" name="J. Bacteriol.">
        <title>Genome sequence of Pectobacterium sp. strain SCC3193.</title>
        <authorList>
            <person name="Koskinen J.P."/>
            <person name="Laine P."/>
            <person name="Niemi O."/>
            <person name="Nykyri J."/>
            <person name="Harjunpaa H."/>
            <person name="Auvinen P."/>
            <person name="Paulin L."/>
            <person name="Pirhonen M."/>
            <person name="Palva T."/>
            <person name="Holm L."/>
        </authorList>
    </citation>
    <scope>NUCLEOTIDE SEQUENCE [LARGE SCALE GENOMIC DNA]</scope>
    <source>
        <strain evidence="1 2">SCC3193</strain>
    </source>
</reference>
<accession>A0A0H3IB45</accession>
<dbReference type="KEGG" id="pec:W5S_4203"/>
<dbReference type="HOGENOM" id="CLU_3366405_0_0_6"/>
<protein>
    <submittedName>
        <fullName evidence="1">Hypoticical protein</fullName>
    </submittedName>
</protein>
<gene>
    <name evidence="1" type="ordered locus">W5S_4203</name>
</gene>